<feature type="signal peptide" evidence="1">
    <location>
        <begin position="1"/>
        <end position="25"/>
    </location>
</feature>
<dbReference type="PROSITE" id="PS51704">
    <property type="entry name" value="GP_PDE"/>
    <property type="match status" value="1"/>
</dbReference>
<feature type="domain" description="GP-PDE" evidence="2">
    <location>
        <begin position="60"/>
        <end position="306"/>
    </location>
</feature>
<dbReference type="EMBL" id="JBHTJA010000069">
    <property type="protein sequence ID" value="MFD0903987.1"/>
    <property type="molecule type" value="Genomic_DNA"/>
</dbReference>
<dbReference type="InterPro" id="IPR017946">
    <property type="entry name" value="PLC-like_Pdiesterase_TIM-brl"/>
</dbReference>
<dbReference type="Pfam" id="PF03009">
    <property type="entry name" value="GDPD"/>
    <property type="match status" value="1"/>
</dbReference>
<evidence type="ECO:0000313" key="3">
    <source>
        <dbReference type="EMBL" id="MFD0903987.1"/>
    </source>
</evidence>
<evidence type="ECO:0000313" key="4">
    <source>
        <dbReference type="Proteomes" id="UP001596972"/>
    </source>
</evidence>
<protein>
    <submittedName>
        <fullName evidence="3">Glycerophosphodiester phosphodiesterase</fullName>
    </submittedName>
</protein>
<dbReference type="PANTHER" id="PTHR46211:SF1">
    <property type="entry name" value="GLYCEROPHOSPHODIESTER PHOSPHODIESTERASE, CYTOPLASMIC"/>
    <property type="match status" value="1"/>
</dbReference>
<keyword evidence="4" id="KW-1185">Reference proteome</keyword>
<evidence type="ECO:0000259" key="2">
    <source>
        <dbReference type="PROSITE" id="PS51704"/>
    </source>
</evidence>
<evidence type="ECO:0000256" key="1">
    <source>
        <dbReference type="SAM" id="SignalP"/>
    </source>
</evidence>
<accession>A0ABW3EUW6</accession>
<dbReference type="Gene3D" id="3.20.20.190">
    <property type="entry name" value="Phosphatidylinositol (PI) phosphodiesterase"/>
    <property type="match status" value="1"/>
</dbReference>
<dbReference type="SUPFAM" id="SSF51695">
    <property type="entry name" value="PLC-like phosphodiesterases"/>
    <property type="match status" value="1"/>
</dbReference>
<feature type="chain" id="PRO_5045693486" evidence="1">
    <location>
        <begin position="26"/>
        <end position="315"/>
    </location>
</feature>
<sequence length="315" mass="34336">MFGRKRLVVTAVVSAAVVIGPAAHAEAAPHPVLSRQDAPEPPRRGVPVLLAVPEVVGDGPVGVAHRGASDAAPENTLEAFRTAARMGADMFELDVQETKDHKLVLVHDSTLARTTNVEQVFPKRKPWKVSDFSLAEVKRLDAGSWFGKRYAKERVPTLTEVMREMRGSGLGMLVELKNPAKYPGVEKRVAKALRSDAYWTSGDARRLVVQSFDWTSVRRFHEIMPDAPTALIGKPKASALRGHAEYADQINPNHRELTASYVRKVHAAGMDVLTWTVNDAASMRRVLGLGVDGVITDRPDVFREVLEDDAGGAAA</sequence>
<dbReference type="PANTHER" id="PTHR46211">
    <property type="entry name" value="GLYCEROPHOSPHORYL DIESTER PHOSPHODIESTERASE"/>
    <property type="match status" value="1"/>
</dbReference>
<dbReference type="InterPro" id="IPR030395">
    <property type="entry name" value="GP_PDE_dom"/>
</dbReference>
<name>A0ABW3EUW6_9ACTN</name>
<reference evidence="4" key="1">
    <citation type="journal article" date="2019" name="Int. J. Syst. Evol. Microbiol.">
        <title>The Global Catalogue of Microorganisms (GCM) 10K type strain sequencing project: providing services to taxonomists for standard genome sequencing and annotation.</title>
        <authorList>
            <consortium name="The Broad Institute Genomics Platform"/>
            <consortium name="The Broad Institute Genome Sequencing Center for Infectious Disease"/>
            <person name="Wu L."/>
            <person name="Ma J."/>
        </authorList>
    </citation>
    <scope>NUCLEOTIDE SEQUENCE [LARGE SCALE GENOMIC DNA]</scope>
    <source>
        <strain evidence="4">JCM 31202</strain>
    </source>
</reference>
<organism evidence="3 4">
    <name type="scientific">Actinomadura sediminis</name>
    <dbReference type="NCBI Taxonomy" id="1038904"/>
    <lineage>
        <taxon>Bacteria</taxon>
        <taxon>Bacillati</taxon>
        <taxon>Actinomycetota</taxon>
        <taxon>Actinomycetes</taxon>
        <taxon>Streptosporangiales</taxon>
        <taxon>Thermomonosporaceae</taxon>
        <taxon>Actinomadura</taxon>
    </lineage>
</organism>
<dbReference type="Proteomes" id="UP001596972">
    <property type="component" value="Unassembled WGS sequence"/>
</dbReference>
<proteinExistence type="predicted"/>
<dbReference type="RefSeq" id="WP_378303372.1">
    <property type="nucleotide sequence ID" value="NZ_JBHTJA010000069.1"/>
</dbReference>
<comment type="caution">
    <text evidence="3">The sequence shown here is derived from an EMBL/GenBank/DDBJ whole genome shotgun (WGS) entry which is preliminary data.</text>
</comment>
<gene>
    <name evidence="3" type="ORF">ACFQ11_26610</name>
</gene>
<keyword evidence="1" id="KW-0732">Signal</keyword>